<keyword evidence="3" id="KW-1185">Reference proteome</keyword>
<sequence length="38" mass="4025">MKNSTTIKKVESKLSLVISGVVLFGTIASAMLVIALFN</sequence>
<keyword evidence="1" id="KW-0472">Membrane</keyword>
<keyword evidence="1" id="KW-0812">Transmembrane</keyword>
<keyword evidence="1" id="KW-1133">Transmembrane helix</keyword>
<reference evidence="2 3" key="1">
    <citation type="submission" date="2019-10" db="EMBL/GenBank/DDBJ databases">
        <authorList>
            <person name="Karimi E."/>
        </authorList>
    </citation>
    <scope>NUCLEOTIDE SEQUENCE [LARGE SCALE GENOMIC DNA]</scope>
    <source>
        <strain evidence="2">Maribacter sp. 151</strain>
    </source>
</reference>
<organism evidence="2 3">
    <name type="scientific">Maribacter litoralis</name>
    <dbReference type="NCBI Taxonomy" id="2059726"/>
    <lineage>
        <taxon>Bacteria</taxon>
        <taxon>Pseudomonadati</taxon>
        <taxon>Bacteroidota</taxon>
        <taxon>Flavobacteriia</taxon>
        <taxon>Flavobacteriales</taxon>
        <taxon>Flavobacteriaceae</taxon>
        <taxon>Maribacter</taxon>
    </lineage>
</organism>
<evidence type="ECO:0000313" key="2">
    <source>
        <dbReference type="EMBL" id="VXB82876.1"/>
    </source>
</evidence>
<dbReference type="EMBL" id="CABWLR010000004">
    <property type="protein sequence ID" value="VXB82876.1"/>
    <property type="molecule type" value="Genomic_DNA"/>
</dbReference>
<evidence type="ECO:0000313" key="3">
    <source>
        <dbReference type="Proteomes" id="UP000430202"/>
    </source>
</evidence>
<dbReference type="Proteomes" id="UP000430202">
    <property type="component" value="Unassembled WGS sequence"/>
</dbReference>
<feature type="transmembrane region" description="Helical" evidence="1">
    <location>
        <begin position="12"/>
        <end position="37"/>
    </location>
</feature>
<proteinExistence type="predicted"/>
<accession>A0A653U510</accession>
<gene>
    <name evidence="2" type="ORF">MARI151_40003</name>
</gene>
<name>A0A653U510_9FLAO</name>
<dbReference type="AlphaFoldDB" id="A0A653U510"/>
<evidence type="ECO:0000256" key="1">
    <source>
        <dbReference type="SAM" id="Phobius"/>
    </source>
</evidence>
<protein>
    <submittedName>
        <fullName evidence="2">Uncharacterized protein</fullName>
    </submittedName>
</protein>